<evidence type="ECO:0000256" key="2">
    <source>
        <dbReference type="ARBA" id="ARBA00010004"/>
    </source>
</evidence>
<keyword evidence="11" id="KW-0175">Coiled coil</keyword>
<keyword evidence="8" id="KW-0653">Protein transport</keyword>
<sequence length="146" mass="17462">MKFKLEALLKLNKNKEDLVLREMGKINHHLQNQKQRQNFMTTVAKERGESRNQKISGTVTANTLAIYDNFFQGVKIQNARQTQIISEVSERMEKTRERLVEAMRKRKTLEILKSAQLKKFRAKQQKREIKEMDEMATNLWRRHDEF</sequence>
<evidence type="ECO:0000256" key="9">
    <source>
        <dbReference type="ARBA" id="ARBA00023136"/>
    </source>
</evidence>
<dbReference type="NCBIfam" id="TIGR02473">
    <property type="entry name" value="flagell_FliJ"/>
    <property type="match status" value="1"/>
</dbReference>
<comment type="subcellular location">
    <subcellularLocation>
        <location evidence="1">Cell membrane</location>
        <topology evidence="1">Peripheral membrane protein</topology>
        <orientation evidence="1">Cytoplasmic side</orientation>
    </subcellularLocation>
</comment>
<gene>
    <name evidence="12" type="primary">fliJ</name>
    <name evidence="12" type="ORF">G3M78_07160</name>
</gene>
<evidence type="ECO:0000256" key="1">
    <source>
        <dbReference type="ARBA" id="ARBA00004413"/>
    </source>
</evidence>
<dbReference type="PANTHER" id="PTHR38786">
    <property type="entry name" value="FLAGELLAR FLIJ PROTEIN"/>
    <property type="match status" value="1"/>
</dbReference>
<accession>A0A7T0G3C1</accession>
<dbReference type="GO" id="GO:0009288">
    <property type="term" value="C:bacterial-type flagellum"/>
    <property type="evidence" value="ECO:0007669"/>
    <property type="project" value="InterPro"/>
</dbReference>
<evidence type="ECO:0000256" key="4">
    <source>
        <dbReference type="ARBA" id="ARBA00022448"/>
    </source>
</evidence>
<evidence type="ECO:0000256" key="11">
    <source>
        <dbReference type="SAM" id="Coils"/>
    </source>
</evidence>
<dbReference type="GO" id="GO:0005886">
    <property type="term" value="C:plasma membrane"/>
    <property type="evidence" value="ECO:0007669"/>
    <property type="project" value="UniProtKB-SubCell"/>
</dbReference>
<evidence type="ECO:0000256" key="3">
    <source>
        <dbReference type="ARBA" id="ARBA00020392"/>
    </source>
</evidence>
<dbReference type="GO" id="GO:0015031">
    <property type="term" value="P:protein transport"/>
    <property type="evidence" value="ECO:0007669"/>
    <property type="project" value="UniProtKB-KW"/>
</dbReference>
<dbReference type="Proteomes" id="UP000594464">
    <property type="component" value="Chromosome"/>
</dbReference>
<dbReference type="GO" id="GO:0071973">
    <property type="term" value="P:bacterial-type flagellum-dependent cell motility"/>
    <property type="evidence" value="ECO:0007669"/>
    <property type="project" value="InterPro"/>
</dbReference>
<evidence type="ECO:0000256" key="5">
    <source>
        <dbReference type="ARBA" id="ARBA00022475"/>
    </source>
</evidence>
<dbReference type="Gene3D" id="1.10.287.1700">
    <property type="match status" value="1"/>
</dbReference>
<keyword evidence="9" id="KW-0472">Membrane</keyword>
<keyword evidence="7" id="KW-1005">Bacterial flagellum biogenesis</keyword>
<evidence type="ECO:0000256" key="10">
    <source>
        <dbReference type="ARBA" id="ARBA00023225"/>
    </source>
</evidence>
<dbReference type="AlphaFoldDB" id="A0A7T0G3C1"/>
<dbReference type="KEGG" id="nva:G3M78_07160"/>
<reference evidence="13" key="1">
    <citation type="submission" date="2020-02" db="EMBL/GenBank/DDBJ databases">
        <title>Genomic and physiological characterization of two novel Nitrospinaceae genera.</title>
        <authorList>
            <person name="Mueller A.J."/>
            <person name="Jung M.-Y."/>
            <person name="Strachan C.R."/>
            <person name="Herbold C.W."/>
            <person name="Kirkegaard R.H."/>
            <person name="Daims H."/>
        </authorList>
    </citation>
    <scope>NUCLEOTIDE SEQUENCE [LARGE SCALE GENOMIC DNA]</scope>
</reference>
<comment type="similarity">
    <text evidence="2">Belongs to the FliJ family.</text>
</comment>
<proteinExistence type="inferred from homology"/>
<evidence type="ECO:0000256" key="8">
    <source>
        <dbReference type="ARBA" id="ARBA00022927"/>
    </source>
</evidence>
<dbReference type="InterPro" id="IPR053716">
    <property type="entry name" value="Flag_assembly_chemotaxis_eff"/>
</dbReference>
<evidence type="ECO:0000256" key="6">
    <source>
        <dbReference type="ARBA" id="ARBA00022500"/>
    </source>
</evidence>
<keyword evidence="6" id="KW-0145">Chemotaxis</keyword>
<dbReference type="GO" id="GO:0044781">
    <property type="term" value="P:bacterial-type flagellum organization"/>
    <property type="evidence" value="ECO:0007669"/>
    <property type="project" value="UniProtKB-KW"/>
</dbReference>
<keyword evidence="5" id="KW-1003">Cell membrane</keyword>
<name>A0A7T0G3C1_9BACT</name>
<dbReference type="PANTHER" id="PTHR38786:SF1">
    <property type="entry name" value="FLAGELLAR FLIJ PROTEIN"/>
    <property type="match status" value="1"/>
</dbReference>
<keyword evidence="12" id="KW-0966">Cell projection</keyword>
<dbReference type="Pfam" id="PF02050">
    <property type="entry name" value="FliJ"/>
    <property type="match status" value="1"/>
</dbReference>
<dbReference type="InterPro" id="IPR052570">
    <property type="entry name" value="FliJ"/>
</dbReference>
<keyword evidence="12" id="KW-0282">Flagellum</keyword>
<evidence type="ECO:0000256" key="7">
    <source>
        <dbReference type="ARBA" id="ARBA00022795"/>
    </source>
</evidence>
<feature type="coiled-coil region" evidence="11">
    <location>
        <begin position="85"/>
        <end position="112"/>
    </location>
</feature>
<dbReference type="GO" id="GO:0006935">
    <property type="term" value="P:chemotaxis"/>
    <property type="evidence" value="ECO:0007669"/>
    <property type="project" value="UniProtKB-KW"/>
</dbReference>
<evidence type="ECO:0000313" key="13">
    <source>
        <dbReference type="Proteomes" id="UP000594464"/>
    </source>
</evidence>
<dbReference type="InterPro" id="IPR012823">
    <property type="entry name" value="Flagell_FliJ"/>
</dbReference>
<protein>
    <recommendedName>
        <fullName evidence="3">Flagellar FliJ protein</fullName>
    </recommendedName>
</protein>
<keyword evidence="4" id="KW-0813">Transport</keyword>
<dbReference type="EMBL" id="CP048620">
    <property type="protein sequence ID" value="QPJ65178.1"/>
    <property type="molecule type" value="Genomic_DNA"/>
</dbReference>
<keyword evidence="10" id="KW-1006">Bacterial flagellum protein export</keyword>
<keyword evidence="12" id="KW-0969">Cilium</keyword>
<organism evidence="12 13">
    <name type="scientific">Candidatus Nitrohelix vancouverensis</name>
    <dbReference type="NCBI Taxonomy" id="2705534"/>
    <lineage>
        <taxon>Bacteria</taxon>
        <taxon>Pseudomonadati</taxon>
        <taxon>Nitrospinota/Tectimicrobiota group</taxon>
        <taxon>Nitrospinota</taxon>
        <taxon>Nitrospinia</taxon>
        <taxon>Nitrospinales</taxon>
        <taxon>Nitrospinaceae</taxon>
        <taxon>Candidatus Nitrohelix</taxon>
    </lineage>
</organism>
<evidence type="ECO:0000313" key="12">
    <source>
        <dbReference type="EMBL" id="QPJ65178.1"/>
    </source>
</evidence>